<feature type="region of interest" description="Disordered" evidence="1">
    <location>
        <begin position="29"/>
        <end position="128"/>
    </location>
</feature>
<name>A0A1H5XI31_9HYPH</name>
<reference evidence="2 3" key="1">
    <citation type="submission" date="2016-10" db="EMBL/GenBank/DDBJ databases">
        <authorList>
            <person name="de Groot N.N."/>
        </authorList>
    </citation>
    <scope>NUCLEOTIDE SEQUENCE [LARGE SCALE GENOMIC DNA]</scope>
    <source>
        <strain evidence="2 3">DSM 26656</strain>
    </source>
</reference>
<dbReference type="EMBL" id="FNUY01000003">
    <property type="protein sequence ID" value="SEG10896.1"/>
    <property type="molecule type" value="Genomic_DNA"/>
</dbReference>
<organism evidence="2 3">
    <name type="scientific">Bosea lathyri</name>
    <dbReference type="NCBI Taxonomy" id="1036778"/>
    <lineage>
        <taxon>Bacteria</taxon>
        <taxon>Pseudomonadati</taxon>
        <taxon>Pseudomonadota</taxon>
        <taxon>Alphaproteobacteria</taxon>
        <taxon>Hyphomicrobiales</taxon>
        <taxon>Boseaceae</taxon>
        <taxon>Bosea</taxon>
    </lineage>
</organism>
<dbReference type="Proteomes" id="UP000236743">
    <property type="component" value="Unassembled WGS sequence"/>
</dbReference>
<keyword evidence="3" id="KW-1185">Reference proteome</keyword>
<dbReference type="AlphaFoldDB" id="A0A1H5XI31"/>
<proteinExistence type="predicted"/>
<sequence>MFPQDASVMPTCEELGGDVMVPVPSANCTGQSNALSAGRQREAGCGHKQDRNERQATQRQCGSREEAVHPLYAKARPLSAAVDDKRRDCGDGCGGDGKSMPVPDGGPTEKRLQSVDDKEVRGPDHRAQ</sequence>
<protein>
    <submittedName>
        <fullName evidence="2">Uncharacterized protein</fullName>
    </submittedName>
</protein>
<evidence type="ECO:0000313" key="3">
    <source>
        <dbReference type="Proteomes" id="UP000236743"/>
    </source>
</evidence>
<evidence type="ECO:0000256" key="1">
    <source>
        <dbReference type="SAM" id="MobiDB-lite"/>
    </source>
</evidence>
<accession>A0A1H5XI31</accession>
<dbReference type="RefSeq" id="WP_146071306.1">
    <property type="nucleotide sequence ID" value="NZ_FNUY01000003.1"/>
</dbReference>
<feature type="compositionally biased region" description="Basic and acidic residues" evidence="1">
    <location>
        <begin position="107"/>
        <end position="128"/>
    </location>
</feature>
<gene>
    <name evidence="2" type="ORF">SAMN04488115_103239</name>
</gene>
<evidence type="ECO:0000313" key="2">
    <source>
        <dbReference type="EMBL" id="SEG10896.1"/>
    </source>
</evidence>
<feature type="compositionally biased region" description="Basic and acidic residues" evidence="1">
    <location>
        <begin position="39"/>
        <end position="68"/>
    </location>
</feature>